<dbReference type="GO" id="GO:0016787">
    <property type="term" value="F:hydrolase activity"/>
    <property type="evidence" value="ECO:0007669"/>
    <property type="project" value="UniProtKB-KW"/>
</dbReference>
<dbReference type="EMBL" id="HBUF01289272">
    <property type="protein sequence ID" value="CAG6688884.1"/>
    <property type="molecule type" value="Transcribed_RNA"/>
</dbReference>
<evidence type="ECO:0000313" key="5">
    <source>
        <dbReference type="EMBL" id="CAG6768908.1"/>
    </source>
</evidence>
<keyword evidence="3" id="KW-0812">Transmembrane</keyword>
<dbReference type="InterPro" id="IPR023631">
    <property type="entry name" value="Amidase_dom"/>
</dbReference>
<dbReference type="Pfam" id="PF01425">
    <property type="entry name" value="Amidase"/>
    <property type="match status" value="1"/>
</dbReference>
<feature type="active site" description="Charge relay system" evidence="1">
    <location>
        <position position="151"/>
    </location>
</feature>
<feature type="domain" description="Amidase" evidence="4">
    <location>
        <begin position="93"/>
        <end position="524"/>
    </location>
</feature>
<accession>A0A8D9ALT7</accession>
<dbReference type="PIRSF" id="PIRSF001221">
    <property type="entry name" value="Amidase_fungi"/>
    <property type="match status" value="1"/>
</dbReference>
<protein>
    <submittedName>
        <fullName evidence="5">Fatty-acid amide hydrolase 2</fullName>
    </submittedName>
</protein>
<proteinExistence type="predicted"/>
<keyword evidence="3" id="KW-1133">Transmembrane helix</keyword>
<feature type="active site" description="Charge relay system" evidence="1">
    <location>
        <position position="226"/>
    </location>
</feature>
<dbReference type="SUPFAM" id="SSF75304">
    <property type="entry name" value="Amidase signature (AS) enzymes"/>
    <property type="match status" value="1"/>
</dbReference>
<dbReference type="Gene3D" id="3.90.1300.10">
    <property type="entry name" value="Amidase signature (AS) domain"/>
    <property type="match status" value="1"/>
</dbReference>
<keyword evidence="3" id="KW-0472">Membrane</keyword>
<dbReference type="EMBL" id="HBUF01577624">
    <property type="protein sequence ID" value="CAG6768903.1"/>
    <property type="molecule type" value="Transcribed_RNA"/>
</dbReference>
<feature type="transmembrane region" description="Helical" evidence="3">
    <location>
        <begin position="30"/>
        <end position="58"/>
    </location>
</feature>
<name>A0A8D9ALT7_9HEMI</name>
<feature type="region of interest" description="Disordered" evidence="2">
    <location>
        <begin position="1"/>
        <end position="25"/>
    </location>
</feature>
<dbReference type="AlphaFoldDB" id="A0A8D9ALT7"/>
<dbReference type="EMBL" id="HBUF01577629">
    <property type="protein sequence ID" value="CAG6768908.1"/>
    <property type="molecule type" value="Transcribed_RNA"/>
</dbReference>
<dbReference type="EMBL" id="HBUF01129269">
    <property type="protein sequence ID" value="CAG6643835.1"/>
    <property type="molecule type" value="Transcribed_RNA"/>
</dbReference>
<dbReference type="PANTHER" id="PTHR43372">
    <property type="entry name" value="FATTY-ACID AMIDE HYDROLASE"/>
    <property type="match status" value="1"/>
</dbReference>
<dbReference type="GO" id="GO:0012505">
    <property type="term" value="C:endomembrane system"/>
    <property type="evidence" value="ECO:0007669"/>
    <property type="project" value="TreeGrafter"/>
</dbReference>
<evidence type="ECO:0000256" key="2">
    <source>
        <dbReference type="SAM" id="MobiDB-lite"/>
    </source>
</evidence>
<evidence type="ECO:0000259" key="4">
    <source>
        <dbReference type="Pfam" id="PF01425"/>
    </source>
</evidence>
<dbReference type="InterPro" id="IPR036928">
    <property type="entry name" value="AS_sf"/>
</dbReference>
<sequence length="546" mass="61238">MSLKKRDKRDSPKSKSGSPRKKRESSRRQVACNLLTMFLVFLRSIIDWCIDFVFSFLYEEQKFQLPPVENELLLQSATSIATKIKNKEISCEEVVRLFIERIELVNFKVNAVVDNRFPEAIAEAKLLDKQIAQNEVDFSKKPFLGVPFTSKESTGALGLNFSIGSLKRKHEKAKEDAFIVERLKSAGAILLGVTNVPELCLWSETRNMVFGQTNNPYNLSRTVGGSSGGEAAIVTACGSPLGLGTDIGGSCRMPGFYCGVYGYKLTTGYINTRGMGFRNGKESKTMVSGGPIVKHAEDMLPFIKCLVIPEKLPLLKLDKTHDLKQLKVFYIEQPGDLKVSAINGEMVGAIKKCVRALDEITEVPAEKLENIKQFEKSYVLWRYWMSKEPGNYASDLVNSEGAACWWLETIKVFLGVSQHTLPAIMKLIDMQLPLPKDEWAQEETDKLRKKLTDLLADDGVLIFPPCPTPATYHYTTFFRPYNFAYWAIFNVLGFPVVNVPVGLSRDGLPLGVQIVASTNNDKLCIDVANYLEKQSVIGWEPPFRRK</sequence>
<evidence type="ECO:0000256" key="3">
    <source>
        <dbReference type="SAM" id="Phobius"/>
    </source>
</evidence>
<dbReference type="EMBL" id="HBUF01577630">
    <property type="protein sequence ID" value="CAG6768909.1"/>
    <property type="molecule type" value="Transcribed_RNA"/>
</dbReference>
<dbReference type="PANTHER" id="PTHR43372:SF1">
    <property type="entry name" value="LD38433P"/>
    <property type="match status" value="1"/>
</dbReference>
<dbReference type="EMBL" id="HBUF01577628">
    <property type="protein sequence ID" value="CAG6768907.1"/>
    <property type="molecule type" value="Transcribed_RNA"/>
</dbReference>
<keyword evidence="5" id="KW-0378">Hydrolase</keyword>
<dbReference type="EMBL" id="HBUF01289271">
    <property type="protein sequence ID" value="CAG6688883.1"/>
    <property type="molecule type" value="Transcribed_RNA"/>
</dbReference>
<feature type="active site" description="Acyl-ester intermediate" evidence="1">
    <location>
        <position position="250"/>
    </location>
</feature>
<organism evidence="5">
    <name type="scientific">Cacopsylla melanoneura</name>
    <dbReference type="NCBI Taxonomy" id="428564"/>
    <lineage>
        <taxon>Eukaryota</taxon>
        <taxon>Metazoa</taxon>
        <taxon>Ecdysozoa</taxon>
        <taxon>Arthropoda</taxon>
        <taxon>Hexapoda</taxon>
        <taxon>Insecta</taxon>
        <taxon>Pterygota</taxon>
        <taxon>Neoptera</taxon>
        <taxon>Paraneoptera</taxon>
        <taxon>Hemiptera</taxon>
        <taxon>Sternorrhyncha</taxon>
        <taxon>Psylloidea</taxon>
        <taxon>Psyllidae</taxon>
        <taxon>Psyllinae</taxon>
        <taxon>Cacopsylla</taxon>
    </lineage>
</organism>
<evidence type="ECO:0000256" key="1">
    <source>
        <dbReference type="PIRSR" id="PIRSR001221-1"/>
    </source>
</evidence>
<dbReference type="InterPro" id="IPR052739">
    <property type="entry name" value="FAAH2"/>
</dbReference>
<dbReference type="EMBL" id="HBUF01577625">
    <property type="protein sequence ID" value="CAG6768904.1"/>
    <property type="molecule type" value="Transcribed_RNA"/>
</dbReference>
<dbReference type="EMBL" id="HBUF01577627">
    <property type="protein sequence ID" value="CAG6768906.1"/>
    <property type="molecule type" value="Transcribed_RNA"/>
</dbReference>
<reference evidence="5" key="1">
    <citation type="submission" date="2021-05" db="EMBL/GenBank/DDBJ databases">
        <authorList>
            <person name="Alioto T."/>
            <person name="Alioto T."/>
            <person name="Gomez Garrido J."/>
        </authorList>
    </citation>
    <scope>NUCLEOTIDE SEQUENCE</scope>
</reference>